<organism evidence="1 2">
    <name type="scientific">Cymbomonas tetramitiformis</name>
    <dbReference type="NCBI Taxonomy" id="36881"/>
    <lineage>
        <taxon>Eukaryota</taxon>
        <taxon>Viridiplantae</taxon>
        <taxon>Chlorophyta</taxon>
        <taxon>Pyramimonadophyceae</taxon>
        <taxon>Pyramimonadales</taxon>
        <taxon>Pyramimonadaceae</taxon>
        <taxon>Cymbomonas</taxon>
    </lineage>
</organism>
<keyword evidence="2" id="KW-1185">Reference proteome</keyword>
<name>A0AAE0CG68_9CHLO</name>
<sequence>MDPLPTFGVVSDIPAALSNLKRPSRINQLTSKNGLYGKGYAVMIDEDIEDALDEDVQLDEQQVFNAAAAKQASPNKQRGPGDPSQSYCFTAGKFVLGPRLPEGYGVVSEAKLKEFVARFRATTRKVRDLVIKHEDELGLGELSENHSVEDLCKTIHESSNKLHGLHGREALTTLERLSSWLNQLKQGTRDDLSPRDYAAEETELEYSMDSVNAALNESADLPIGLYKRFRDSMLEAEQGSCQEDRRKVKLAGLLAPPPAKKKNGLKNAVAKAIKKSSLSAMEVDALQ</sequence>
<feature type="non-terminal residue" evidence="1">
    <location>
        <position position="287"/>
    </location>
</feature>
<reference evidence="1 2" key="1">
    <citation type="journal article" date="2015" name="Genome Biol. Evol.">
        <title>Comparative Genomics of a Bacterivorous Green Alga Reveals Evolutionary Causalities and Consequences of Phago-Mixotrophic Mode of Nutrition.</title>
        <authorList>
            <person name="Burns J.A."/>
            <person name="Paasch A."/>
            <person name="Narechania A."/>
            <person name="Kim E."/>
        </authorList>
    </citation>
    <scope>NUCLEOTIDE SEQUENCE [LARGE SCALE GENOMIC DNA]</scope>
    <source>
        <strain evidence="1 2">PLY_AMNH</strain>
    </source>
</reference>
<evidence type="ECO:0000313" key="1">
    <source>
        <dbReference type="EMBL" id="KAK3254458.1"/>
    </source>
</evidence>
<gene>
    <name evidence="1" type="ORF">CYMTET_36324</name>
</gene>
<dbReference type="EMBL" id="LGRX02023562">
    <property type="protein sequence ID" value="KAK3254458.1"/>
    <property type="molecule type" value="Genomic_DNA"/>
</dbReference>
<protein>
    <submittedName>
        <fullName evidence="1">Uncharacterized protein</fullName>
    </submittedName>
</protein>
<accession>A0AAE0CG68</accession>
<dbReference type="AlphaFoldDB" id="A0AAE0CG68"/>
<dbReference type="Proteomes" id="UP001190700">
    <property type="component" value="Unassembled WGS sequence"/>
</dbReference>
<comment type="caution">
    <text evidence="1">The sequence shown here is derived from an EMBL/GenBank/DDBJ whole genome shotgun (WGS) entry which is preliminary data.</text>
</comment>
<evidence type="ECO:0000313" key="2">
    <source>
        <dbReference type="Proteomes" id="UP001190700"/>
    </source>
</evidence>
<proteinExistence type="predicted"/>